<evidence type="ECO:0000256" key="6">
    <source>
        <dbReference type="RuleBase" id="RU361209"/>
    </source>
</evidence>
<keyword evidence="8" id="KW-0378">Hydrolase</keyword>
<feature type="chain" id="PRO_5025708759" description="1,3-beta-glucanosyltransferase" evidence="6">
    <location>
        <begin position="19"/>
        <end position="430"/>
    </location>
</feature>
<sequence length="430" mass="46275">MRTALLTSALAGVGAVNAIATISVKGSKFFTSDGDQFYVKGIAYQLVPDDPLIDNTQCKLDAELMKSISTNSIRVYHVDPSAEHDDCMSTFADAGIYIWLDLDTFDTQIEQTSPHWNQTQLDHFSAVMDTFQKYDNLAGFFVGNEVLTTGNGSVAAPFVKAAARDLKAYRDSKNYRNIPIGYSAADISTLRPMLQNYLACGDNSSEALDFYSLNAYEWCGESSYMQSGYNMLTENVTNVGYNIPIFLSETGCIKPPPRTFDDQAAIFGDEMANVWSGAIVYEWIMEANEYGLVSYGPKVEPGPSAPPDGYTRSGTPTPISPDFDNLSNHWKTLSPSGVKESEYNPTLTAPPCPAFTSEAWEVDPTSKLPTLGQTYQAQAGGTGGGSQATGSGSSATASATRGAAPGNPARELQSMGIGLVGVFAGFLIWM</sequence>
<dbReference type="GO" id="GO:0031505">
    <property type="term" value="P:fungal-type cell wall organization"/>
    <property type="evidence" value="ECO:0007669"/>
    <property type="project" value="TreeGrafter"/>
</dbReference>
<feature type="compositionally biased region" description="Polar residues" evidence="7">
    <location>
        <begin position="325"/>
        <end position="335"/>
    </location>
</feature>
<gene>
    <name evidence="8" type="ORF">BU26DRAFT_518517</name>
</gene>
<accession>A0A6A6IJK3</accession>
<dbReference type="RefSeq" id="XP_033685056.1">
    <property type="nucleotide sequence ID" value="XM_033828833.1"/>
</dbReference>
<evidence type="ECO:0000256" key="1">
    <source>
        <dbReference type="ARBA" id="ARBA00004609"/>
    </source>
</evidence>
<dbReference type="SUPFAM" id="SSF51445">
    <property type="entry name" value="(Trans)glycosidases"/>
    <property type="match status" value="1"/>
</dbReference>
<protein>
    <recommendedName>
        <fullName evidence="6">1,3-beta-glucanosyltransferase</fullName>
        <ecNumber evidence="6">2.4.1.-</ecNumber>
    </recommendedName>
</protein>
<dbReference type="GO" id="GO:0016787">
    <property type="term" value="F:hydrolase activity"/>
    <property type="evidence" value="ECO:0007669"/>
    <property type="project" value="UniProtKB-KW"/>
</dbReference>
<dbReference type="GO" id="GO:0071970">
    <property type="term" value="P:fungal-type cell wall (1-&gt;3)-beta-D-glucan biosynthetic process"/>
    <property type="evidence" value="ECO:0007669"/>
    <property type="project" value="TreeGrafter"/>
</dbReference>
<feature type="region of interest" description="Disordered" evidence="7">
    <location>
        <begin position="375"/>
        <end position="411"/>
    </location>
</feature>
<name>A0A6A6IJK3_9PLEO</name>
<keyword evidence="6" id="KW-0808">Transferase</keyword>
<dbReference type="GO" id="GO:0098552">
    <property type="term" value="C:side of membrane"/>
    <property type="evidence" value="ECO:0007669"/>
    <property type="project" value="UniProtKB-KW"/>
</dbReference>
<dbReference type="InterPro" id="IPR017853">
    <property type="entry name" value="GH"/>
</dbReference>
<dbReference type="OrthoDB" id="421038at2759"/>
<evidence type="ECO:0000313" key="9">
    <source>
        <dbReference type="Proteomes" id="UP000800094"/>
    </source>
</evidence>
<dbReference type="PANTHER" id="PTHR31468:SF8">
    <property type="entry name" value="1,3-BETA-GLUCANOSYLTRANSFERASE GAS2"/>
    <property type="match status" value="1"/>
</dbReference>
<evidence type="ECO:0000313" key="8">
    <source>
        <dbReference type="EMBL" id="KAF2250052.1"/>
    </source>
</evidence>
<evidence type="ECO:0000256" key="5">
    <source>
        <dbReference type="ARBA" id="ARBA00023180"/>
    </source>
</evidence>
<comment type="similarity">
    <text evidence="2 6">Belongs to the glycosyl hydrolase 72 family.</text>
</comment>
<feature type="compositionally biased region" description="Low complexity" evidence="7">
    <location>
        <begin position="388"/>
        <end position="404"/>
    </location>
</feature>
<dbReference type="Gene3D" id="3.20.20.80">
    <property type="entry name" value="Glycosidases"/>
    <property type="match status" value="1"/>
</dbReference>
<evidence type="ECO:0000256" key="7">
    <source>
        <dbReference type="SAM" id="MobiDB-lite"/>
    </source>
</evidence>
<comment type="function">
    <text evidence="6">Splits internally a 1,3-beta-glucan molecule and transfers the newly generated reducing end (the donor) to the non-reducing end of another 1,3-beta-glucan molecule (the acceptor) forming a 1,3-beta linkage, resulting in the elongation of 1,3-beta-glucan chains in the cell wall.</text>
</comment>
<dbReference type="GO" id="GO:0005886">
    <property type="term" value="C:plasma membrane"/>
    <property type="evidence" value="ECO:0007669"/>
    <property type="project" value="UniProtKB-SubCell"/>
</dbReference>
<dbReference type="Proteomes" id="UP000800094">
    <property type="component" value="Unassembled WGS sequence"/>
</dbReference>
<keyword evidence="6" id="KW-0472">Membrane</keyword>
<reference evidence="8" key="1">
    <citation type="journal article" date="2020" name="Stud. Mycol.">
        <title>101 Dothideomycetes genomes: a test case for predicting lifestyles and emergence of pathogens.</title>
        <authorList>
            <person name="Haridas S."/>
            <person name="Albert R."/>
            <person name="Binder M."/>
            <person name="Bloem J."/>
            <person name="Labutti K."/>
            <person name="Salamov A."/>
            <person name="Andreopoulos B."/>
            <person name="Baker S."/>
            <person name="Barry K."/>
            <person name="Bills G."/>
            <person name="Bluhm B."/>
            <person name="Cannon C."/>
            <person name="Castanera R."/>
            <person name="Culley D."/>
            <person name="Daum C."/>
            <person name="Ezra D."/>
            <person name="Gonzalez J."/>
            <person name="Henrissat B."/>
            <person name="Kuo A."/>
            <person name="Liang C."/>
            <person name="Lipzen A."/>
            <person name="Lutzoni F."/>
            <person name="Magnuson J."/>
            <person name="Mondo S."/>
            <person name="Nolan M."/>
            <person name="Ohm R."/>
            <person name="Pangilinan J."/>
            <person name="Park H.-J."/>
            <person name="Ramirez L."/>
            <person name="Alfaro M."/>
            <person name="Sun H."/>
            <person name="Tritt A."/>
            <person name="Yoshinaga Y."/>
            <person name="Zwiers L.-H."/>
            <person name="Turgeon B."/>
            <person name="Goodwin S."/>
            <person name="Spatafora J."/>
            <person name="Crous P."/>
            <person name="Grigoriev I."/>
        </authorList>
    </citation>
    <scope>NUCLEOTIDE SEQUENCE</scope>
    <source>
        <strain evidence="8">CBS 122368</strain>
    </source>
</reference>
<dbReference type="InterPro" id="IPR004886">
    <property type="entry name" value="Glucanosyltransferase"/>
</dbReference>
<keyword evidence="3 6" id="KW-0732">Signal</keyword>
<dbReference type="PANTHER" id="PTHR31468">
    <property type="entry name" value="1,3-BETA-GLUCANOSYLTRANSFERASE GAS1"/>
    <property type="match status" value="1"/>
</dbReference>
<keyword evidence="9" id="KW-1185">Reference proteome</keyword>
<dbReference type="AlphaFoldDB" id="A0A6A6IJK3"/>
<feature type="signal peptide" evidence="6">
    <location>
        <begin position="1"/>
        <end position="18"/>
    </location>
</feature>
<comment type="subcellular location">
    <subcellularLocation>
        <location evidence="1 6">Cell membrane</location>
        <topology evidence="1 6">Lipid-anchor</topology>
        <topology evidence="1 6">GPI-anchor</topology>
    </subcellularLocation>
</comment>
<keyword evidence="6" id="KW-0336">GPI-anchor</keyword>
<dbReference type="EMBL" id="ML987194">
    <property type="protein sequence ID" value="KAF2250052.1"/>
    <property type="molecule type" value="Genomic_DNA"/>
</dbReference>
<dbReference type="EC" id="2.4.1.-" evidence="6"/>
<dbReference type="GeneID" id="54582163"/>
<dbReference type="GO" id="GO:0042124">
    <property type="term" value="F:1,3-beta-glucanosyltransferase activity"/>
    <property type="evidence" value="ECO:0007669"/>
    <property type="project" value="TreeGrafter"/>
</dbReference>
<dbReference type="Pfam" id="PF03198">
    <property type="entry name" value="Glyco_hydro_72"/>
    <property type="match status" value="1"/>
</dbReference>
<keyword evidence="4" id="KW-1015">Disulfide bond</keyword>
<proteinExistence type="inferred from homology"/>
<keyword evidence="6" id="KW-0449">Lipoprotein</keyword>
<dbReference type="FunFam" id="3.20.20.80:FF:000038">
    <property type="entry name" value="1,3-beta-glucanosyltransferase"/>
    <property type="match status" value="1"/>
</dbReference>
<evidence type="ECO:0000256" key="2">
    <source>
        <dbReference type="ARBA" id="ARBA00007528"/>
    </source>
</evidence>
<feature type="region of interest" description="Disordered" evidence="7">
    <location>
        <begin position="303"/>
        <end position="344"/>
    </location>
</feature>
<evidence type="ECO:0000256" key="4">
    <source>
        <dbReference type="ARBA" id="ARBA00023157"/>
    </source>
</evidence>
<evidence type="ECO:0000256" key="3">
    <source>
        <dbReference type="ARBA" id="ARBA00022729"/>
    </source>
</evidence>
<keyword evidence="5" id="KW-0325">Glycoprotein</keyword>
<organism evidence="8 9">
    <name type="scientific">Trematosphaeria pertusa</name>
    <dbReference type="NCBI Taxonomy" id="390896"/>
    <lineage>
        <taxon>Eukaryota</taxon>
        <taxon>Fungi</taxon>
        <taxon>Dikarya</taxon>
        <taxon>Ascomycota</taxon>
        <taxon>Pezizomycotina</taxon>
        <taxon>Dothideomycetes</taxon>
        <taxon>Pleosporomycetidae</taxon>
        <taxon>Pleosporales</taxon>
        <taxon>Massarineae</taxon>
        <taxon>Trematosphaeriaceae</taxon>
        <taxon>Trematosphaeria</taxon>
    </lineage>
</organism>